<reference evidence="1" key="1">
    <citation type="submission" date="2015-09" db="EMBL/GenBank/DDBJ databases">
        <title>Draft Genome Sequences of Two Novel Amoeba-resistant Intranuclear Bacteria, Candidatus Berkiella cookevillensis and Candidatus Berkiella aquae.</title>
        <authorList>
            <person name="Mehari Y.T."/>
            <person name="Arivett B.A."/>
            <person name="Farone A.L."/>
            <person name="Gunderson J.H."/>
            <person name="Farone M.B."/>
        </authorList>
    </citation>
    <scope>NUCLEOTIDE SEQUENCE [LARGE SCALE GENOMIC DNA]</scope>
    <source>
        <strain evidence="1">HT99</strain>
    </source>
</reference>
<proteinExistence type="predicted"/>
<sequence>MLTSPSKADSERVRGYSAYASAINYLVNGNEDKARAELEKLNEQWKELDISIDIDASIKKMHTTIEILSEKGLITEKKGKKVIKKYFWLP</sequence>
<dbReference type="Proteomes" id="UP000051497">
    <property type="component" value="Unassembled WGS sequence"/>
</dbReference>
<dbReference type="RefSeq" id="WP_075066339.1">
    <property type="nucleotide sequence ID" value="NZ_LKAJ02000001.1"/>
</dbReference>
<keyword evidence="3" id="KW-1185">Reference proteome</keyword>
<dbReference type="EMBL" id="LKAJ01000006">
    <property type="protein sequence ID" value="KRG21156.1"/>
    <property type="molecule type" value="Genomic_DNA"/>
</dbReference>
<dbReference type="EMBL" id="LKAJ02000001">
    <property type="protein sequence ID" value="MCS5711176.1"/>
    <property type="molecule type" value="Genomic_DNA"/>
</dbReference>
<gene>
    <name evidence="2" type="ORF">HT99x_007005</name>
    <name evidence="1" type="ORF">HT99x_01712</name>
</gene>
<accession>A0A0Q9YW34</accession>
<organism evidence="1">
    <name type="scientific">Candidatus Berkiella aquae</name>
    <dbReference type="NCBI Taxonomy" id="295108"/>
    <lineage>
        <taxon>Bacteria</taxon>
        <taxon>Pseudomonadati</taxon>
        <taxon>Pseudomonadota</taxon>
        <taxon>Gammaproteobacteria</taxon>
        <taxon>Candidatus Berkiellales</taxon>
        <taxon>Candidatus Berkiellaceae</taxon>
        <taxon>Candidatus Berkiella</taxon>
    </lineage>
</organism>
<dbReference type="AlphaFoldDB" id="A0A0Q9YW34"/>
<evidence type="ECO:0000313" key="3">
    <source>
        <dbReference type="Proteomes" id="UP000051497"/>
    </source>
</evidence>
<name>A0A0Q9YW34_9GAMM</name>
<protein>
    <submittedName>
        <fullName evidence="1">Uncharacterized protein</fullName>
    </submittedName>
</protein>
<reference evidence="2" key="3">
    <citation type="submission" date="2021-06" db="EMBL/GenBank/DDBJ databases">
        <title>Genomic Description and Analysis of Intracellular Bacteria, Candidatus Berkiella cookevillensis and Candidatus Berkiella aquae.</title>
        <authorList>
            <person name="Kidane D.T."/>
            <person name="Mehari Y.T."/>
            <person name="Rice F.C."/>
            <person name="Arivett B.A."/>
            <person name="Farone A.L."/>
            <person name="Berk S.G."/>
            <person name="Farone M.B."/>
        </authorList>
    </citation>
    <scope>NUCLEOTIDE SEQUENCE</scope>
    <source>
        <strain evidence="2">HT99</strain>
    </source>
</reference>
<evidence type="ECO:0000313" key="1">
    <source>
        <dbReference type="EMBL" id="KRG21156.1"/>
    </source>
</evidence>
<comment type="caution">
    <text evidence="1">The sequence shown here is derived from an EMBL/GenBank/DDBJ whole genome shotgun (WGS) entry which is preliminary data.</text>
</comment>
<evidence type="ECO:0000313" key="2">
    <source>
        <dbReference type="EMBL" id="MCS5711176.1"/>
    </source>
</evidence>
<reference evidence="2" key="2">
    <citation type="journal article" date="2016" name="Genome Announc.">
        <title>Draft Genome Sequences of Two Novel Amoeba-Resistant Intranuclear Bacteria, 'Candidatus Berkiella cookevillensis' and 'Candidatus Berkiella aquae'.</title>
        <authorList>
            <person name="Mehari Y.T."/>
            <person name="Arivett B.A."/>
            <person name="Farone A.L."/>
            <person name="Gunderson J.H."/>
            <person name="Farone M.B."/>
        </authorList>
    </citation>
    <scope>NUCLEOTIDE SEQUENCE</scope>
    <source>
        <strain evidence="2">HT99</strain>
    </source>
</reference>